<sequence>SRCWNAPSALWCASPRLFSAQEHRHVGGISPAAFLSSTICRPGVSWLALAVRPLSSQRQMLGPGSDIHSAIMRAPGAKESPWVLVWEAGSEREIRGDGSSGRGGDSVITPEPRAVGITSTLMLHQEVPAGARKEMGRKIEEKSSDWICDIMGCEIRHKENMEHGNREQRRTRGNAVGGAGTRTRRGGRGVTAALNQHSRDVQVWKQSNCDKWCFSSLAAGAAARADSASVVSSQKPGPDEALGIQVPTETTQQRVHISQGLTWTRCKSQLLELSVVITMLHISRALSTPPSVTHRSLLSLITAVTACQVPAAFSHISAPTISLTH</sequence>
<gene>
    <name evidence="1" type="ORF">KUCAC02_005252</name>
</gene>
<evidence type="ECO:0000313" key="2">
    <source>
        <dbReference type="Proteomes" id="UP001057452"/>
    </source>
</evidence>
<feature type="non-terminal residue" evidence="1">
    <location>
        <position position="1"/>
    </location>
</feature>
<feature type="non-terminal residue" evidence="1">
    <location>
        <position position="325"/>
    </location>
</feature>
<proteinExistence type="predicted"/>
<evidence type="ECO:0000313" key="1">
    <source>
        <dbReference type="EMBL" id="KAI4815086.1"/>
    </source>
</evidence>
<comment type="caution">
    <text evidence="1">The sequence shown here is derived from an EMBL/GenBank/DDBJ whole genome shotgun (WGS) entry which is preliminary data.</text>
</comment>
<reference evidence="1" key="1">
    <citation type="submission" date="2022-05" db="EMBL/GenBank/DDBJ databases">
        <title>Chromosome-level genome of Chaenocephalus aceratus.</title>
        <authorList>
            <person name="Park H."/>
        </authorList>
    </citation>
    <scope>NUCLEOTIDE SEQUENCE</scope>
    <source>
        <strain evidence="1">KU_202001</strain>
    </source>
</reference>
<accession>A0ACB9WPH7</accession>
<dbReference type="EMBL" id="CM043797">
    <property type="protein sequence ID" value="KAI4815086.1"/>
    <property type="molecule type" value="Genomic_DNA"/>
</dbReference>
<dbReference type="Proteomes" id="UP001057452">
    <property type="component" value="Chromosome 13"/>
</dbReference>
<keyword evidence="2" id="KW-1185">Reference proteome</keyword>
<name>A0ACB9WPH7_CHAAC</name>
<organism evidence="1 2">
    <name type="scientific">Chaenocephalus aceratus</name>
    <name type="common">Blackfin icefish</name>
    <name type="synonym">Chaenichthys aceratus</name>
    <dbReference type="NCBI Taxonomy" id="36190"/>
    <lineage>
        <taxon>Eukaryota</taxon>
        <taxon>Metazoa</taxon>
        <taxon>Chordata</taxon>
        <taxon>Craniata</taxon>
        <taxon>Vertebrata</taxon>
        <taxon>Euteleostomi</taxon>
        <taxon>Actinopterygii</taxon>
        <taxon>Neopterygii</taxon>
        <taxon>Teleostei</taxon>
        <taxon>Neoteleostei</taxon>
        <taxon>Acanthomorphata</taxon>
        <taxon>Eupercaria</taxon>
        <taxon>Perciformes</taxon>
        <taxon>Notothenioidei</taxon>
        <taxon>Channichthyidae</taxon>
        <taxon>Chaenocephalus</taxon>
    </lineage>
</organism>
<protein>
    <submittedName>
        <fullName evidence="1">Uncharacterized protein</fullName>
    </submittedName>
</protein>